<dbReference type="Proteomes" id="UP000664288">
    <property type="component" value="Unassembled WGS sequence"/>
</dbReference>
<evidence type="ECO:0000313" key="10">
    <source>
        <dbReference type="EMBL" id="MBO0906141.1"/>
    </source>
</evidence>
<dbReference type="InterPro" id="IPR008250">
    <property type="entry name" value="ATPase_P-typ_transduc_dom_A_sf"/>
</dbReference>
<dbReference type="InterPro" id="IPR023298">
    <property type="entry name" value="ATPase_P-typ_TM_dom_sf"/>
</dbReference>
<evidence type="ECO:0000256" key="3">
    <source>
        <dbReference type="ARBA" id="ARBA00022692"/>
    </source>
</evidence>
<gene>
    <name evidence="10" type="ORF">J1C47_21030</name>
</gene>
<keyword evidence="4 7" id="KW-0479">Metal-binding</keyword>
<reference evidence="10 11" key="1">
    <citation type="submission" date="2021-03" db="EMBL/GenBank/DDBJ databases">
        <title>Whole genome sequence of Jiella sp. MQZ13P-4.</title>
        <authorList>
            <person name="Tuo L."/>
        </authorList>
    </citation>
    <scope>NUCLEOTIDE SEQUENCE [LARGE SCALE GENOMIC DNA]</scope>
    <source>
        <strain evidence="10 11">MQZ13P-4</strain>
    </source>
</reference>
<feature type="transmembrane region" description="Helical" evidence="7">
    <location>
        <begin position="372"/>
        <end position="391"/>
    </location>
</feature>
<dbReference type="InterPro" id="IPR006121">
    <property type="entry name" value="HMA_dom"/>
</dbReference>
<dbReference type="PRINTS" id="PR00119">
    <property type="entry name" value="CATATPASE"/>
</dbReference>
<dbReference type="Gene3D" id="3.40.50.1000">
    <property type="entry name" value="HAD superfamily/HAD-like"/>
    <property type="match status" value="1"/>
</dbReference>
<dbReference type="InterPro" id="IPR001757">
    <property type="entry name" value="P_typ_ATPase"/>
</dbReference>
<dbReference type="Gene3D" id="3.30.70.100">
    <property type="match status" value="1"/>
</dbReference>
<proteinExistence type="inferred from homology"/>
<feature type="transmembrane region" description="Helical" evidence="7">
    <location>
        <begin position="124"/>
        <end position="144"/>
    </location>
</feature>
<sequence>MSCCSPSLEIAAAEAGIPAADRSGEELRHAGRLGQDGRVTFVFAVPALRGGAAMASVEDALRPLPGMVSARVNLTLRRVTVVLDDAAASPLAVAQTLRRIGYPGTPVDLGDLDQLARDRQSGRLLLALAIAGFAAANVMLLSVSVWSGADAATRDLFHLISALIAVPAVAVAGQVFFRSAIGALGAGRLNMDVPISLALLLSLGLSLYESLSGGTEAYFDAAVTLTFFLLVGRYLDQLMRERARSAVVGIARLAAKGATLIDGSVPVYVPIDEVVPGMRLRVMAGERMPVDALVLDGTCDLDRSLVTGESEPLQAVPGMRVEAGVLNLSGPLDVEALSGAKDSFLAEMAAMMQAAENGRGAYVRVADRMARLYAPAVHLVAAATFLFWLWAGGGDVYHAVTVAIAVLIVTCPCALGLAVPVVHVIGAARLFEAGILMKDGSALERLAGVRAVVFDKTGTLTTGEPRVVATNPAAGLDAAAARALAARSHHPAARAIRALPAAGNDEDEPPVEAAREWPGCGVEARIGGRTARLGRPDWVAAIAAPQDVAAMAPGRGEAAAGGVAFALSGGPLATFELDETLRPGAAPALAGLRDAGISVELLSGDAERPVARIAGRLGIGRWTAGARPGDKLARIRQLQAGGSPVLMVGDGLNDAPSLAAGDVSMAPASACDAGRLAADFVFTREGLDAVPYTLDVARRARWLVAQNFGLAILYNAVAVPLAMAGLVTPLVAAIAMSASSILVVANSLRLARSDRRNLYRKSGGKAVSGPGRRGGTPDTGPALPDLAEGRAA</sequence>
<comment type="subcellular location">
    <subcellularLocation>
        <location evidence="7">Cell membrane</location>
    </subcellularLocation>
    <subcellularLocation>
        <location evidence="1">Membrane</location>
    </subcellularLocation>
</comment>
<organism evidence="10 11">
    <name type="scientific">Jiella sonneratiae</name>
    <dbReference type="NCBI Taxonomy" id="2816856"/>
    <lineage>
        <taxon>Bacteria</taxon>
        <taxon>Pseudomonadati</taxon>
        <taxon>Pseudomonadota</taxon>
        <taxon>Alphaproteobacteria</taxon>
        <taxon>Hyphomicrobiales</taxon>
        <taxon>Aurantimonadaceae</taxon>
        <taxon>Jiella</taxon>
    </lineage>
</organism>
<dbReference type="InterPro" id="IPR036412">
    <property type="entry name" value="HAD-like_sf"/>
</dbReference>
<feature type="transmembrane region" description="Helical" evidence="7">
    <location>
        <begin position="397"/>
        <end position="428"/>
    </location>
</feature>
<keyword evidence="6 7" id="KW-0472">Membrane</keyword>
<feature type="transmembrane region" description="Helical" evidence="7">
    <location>
        <begin position="156"/>
        <end position="177"/>
    </location>
</feature>
<dbReference type="InterPro" id="IPR027256">
    <property type="entry name" value="P-typ_ATPase_IB"/>
</dbReference>
<feature type="domain" description="HMA" evidence="9">
    <location>
        <begin position="39"/>
        <end position="105"/>
    </location>
</feature>
<dbReference type="InterPro" id="IPR059000">
    <property type="entry name" value="ATPase_P-type_domA"/>
</dbReference>
<dbReference type="NCBIfam" id="TIGR01494">
    <property type="entry name" value="ATPase_P-type"/>
    <property type="match status" value="2"/>
</dbReference>
<dbReference type="NCBIfam" id="TIGR01511">
    <property type="entry name" value="ATPase-IB1_Cu"/>
    <property type="match status" value="1"/>
</dbReference>
<dbReference type="NCBIfam" id="TIGR01525">
    <property type="entry name" value="ATPase-IB_hvy"/>
    <property type="match status" value="1"/>
</dbReference>
<accession>A0ABS3J8Z3</accession>
<feature type="transmembrane region" description="Helical" evidence="7">
    <location>
        <begin position="189"/>
        <end position="211"/>
    </location>
</feature>
<evidence type="ECO:0000256" key="1">
    <source>
        <dbReference type="ARBA" id="ARBA00004370"/>
    </source>
</evidence>
<name>A0ABS3J8Z3_9HYPH</name>
<keyword evidence="7" id="KW-1003">Cell membrane</keyword>
<comment type="similarity">
    <text evidence="2 7">Belongs to the cation transport ATPase (P-type) (TC 3.A.3) family. Type IB subfamily.</text>
</comment>
<dbReference type="Gene3D" id="3.40.1110.10">
    <property type="entry name" value="Calcium-transporting ATPase, cytoplasmic domain N"/>
    <property type="match status" value="1"/>
</dbReference>
<feature type="transmembrane region" description="Helical" evidence="7">
    <location>
        <begin position="217"/>
        <end position="235"/>
    </location>
</feature>
<keyword evidence="5 7" id="KW-1133">Transmembrane helix</keyword>
<keyword evidence="7" id="KW-0067">ATP-binding</keyword>
<protein>
    <submittedName>
        <fullName evidence="10">Heavy metal translocating P-type ATPase</fullName>
    </submittedName>
</protein>
<dbReference type="CDD" id="cd00371">
    <property type="entry name" value="HMA"/>
    <property type="match status" value="1"/>
</dbReference>
<dbReference type="SUPFAM" id="SSF81665">
    <property type="entry name" value="Calcium ATPase, transmembrane domain M"/>
    <property type="match status" value="1"/>
</dbReference>
<dbReference type="SUPFAM" id="SSF81653">
    <property type="entry name" value="Calcium ATPase, transduction domain A"/>
    <property type="match status" value="1"/>
</dbReference>
<dbReference type="Gene3D" id="1.20.1110.10">
    <property type="entry name" value="Calcium-transporting ATPase, transmembrane domain"/>
    <property type="match status" value="1"/>
</dbReference>
<evidence type="ECO:0000256" key="2">
    <source>
        <dbReference type="ARBA" id="ARBA00006024"/>
    </source>
</evidence>
<dbReference type="Pfam" id="PF00122">
    <property type="entry name" value="E1-E2_ATPase"/>
    <property type="match status" value="1"/>
</dbReference>
<dbReference type="InterPro" id="IPR018303">
    <property type="entry name" value="ATPase_P-typ_P_site"/>
</dbReference>
<evidence type="ECO:0000259" key="9">
    <source>
        <dbReference type="PROSITE" id="PS50846"/>
    </source>
</evidence>
<dbReference type="PRINTS" id="PR00943">
    <property type="entry name" value="CUATPASE"/>
</dbReference>
<dbReference type="PANTHER" id="PTHR46594">
    <property type="entry name" value="P-TYPE CATION-TRANSPORTING ATPASE"/>
    <property type="match status" value="1"/>
</dbReference>
<keyword evidence="7" id="KW-0547">Nucleotide-binding</keyword>
<dbReference type="SUPFAM" id="SSF56784">
    <property type="entry name" value="HAD-like"/>
    <property type="match status" value="1"/>
</dbReference>
<dbReference type="SUPFAM" id="SSF55008">
    <property type="entry name" value="HMA, heavy metal-associated domain"/>
    <property type="match status" value="1"/>
</dbReference>
<dbReference type="PROSITE" id="PS00154">
    <property type="entry name" value="ATPASE_E1_E2"/>
    <property type="match status" value="1"/>
</dbReference>
<dbReference type="EMBL" id="JAFMPY010000032">
    <property type="protein sequence ID" value="MBO0906141.1"/>
    <property type="molecule type" value="Genomic_DNA"/>
</dbReference>
<dbReference type="Pfam" id="PF00702">
    <property type="entry name" value="Hydrolase"/>
    <property type="match status" value="1"/>
</dbReference>
<keyword evidence="11" id="KW-1185">Reference proteome</keyword>
<dbReference type="InterPro" id="IPR023214">
    <property type="entry name" value="HAD_sf"/>
</dbReference>
<feature type="transmembrane region" description="Helical" evidence="7">
    <location>
        <begin position="702"/>
        <end position="724"/>
    </location>
</feature>
<evidence type="ECO:0000256" key="7">
    <source>
        <dbReference type="RuleBase" id="RU362081"/>
    </source>
</evidence>
<evidence type="ECO:0000313" key="11">
    <source>
        <dbReference type="Proteomes" id="UP000664288"/>
    </source>
</evidence>
<feature type="region of interest" description="Disordered" evidence="8">
    <location>
        <begin position="761"/>
        <end position="792"/>
    </location>
</feature>
<dbReference type="PANTHER" id="PTHR46594:SF4">
    <property type="entry name" value="P-TYPE CATION-TRANSPORTING ATPASE"/>
    <property type="match status" value="1"/>
</dbReference>
<dbReference type="Gene3D" id="2.70.150.10">
    <property type="entry name" value="Calcium-transporting ATPase, cytoplasmic transduction domain A"/>
    <property type="match status" value="1"/>
</dbReference>
<evidence type="ECO:0000256" key="8">
    <source>
        <dbReference type="SAM" id="MobiDB-lite"/>
    </source>
</evidence>
<keyword evidence="3 7" id="KW-0812">Transmembrane</keyword>
<dbReference type="InterPro" id="IPR023299">
    <property type="entry name" value="ATPase_P-typ_cyto_dom_N"/>
</dbReference>
<evidence type="ECO:0000256" key="4">
    <source>
        <dbReference type="ARBA" id="ARBA00022723"/>
    </source>
</evidence>
<comment type="caution">
    <text evidence="10">The sequence shown here is derived from an EMBL/GenBank/DDBJ whole genome shotgun (WGS) entry which is preliminary data.</text>
</comment>
<dbReference type="PROSITE" id="PS50846">
    <property type="entry name" value="HMA_2"/>
    <property type="match status" value="1"/>
</dbReference>
<evidence type="ECO:0000256" key="6">
    <source>
        <dbReference type="ARBA" id="ARBA00023136"/>
    </source>
</evidence>
<evidence type="ECO:0000256" key="5">
    <source>
        <dbReference type="ARBA" id="ARBA00022989"/>
    </source>
</evidence>
<feature type="transmembrane region" description="Helical" evidence="7">
    <location>
        <begin position="730"/>
        <end position="751"/>
    </location>
</feature>
<dbReference type="InterPro" id="IPR036163">
    <property type="entry name" value="HMA_dom_sf"/>
</dbReference>
<dbReference type="RefSeq" id="WP_207352771.1">
    <property type="nucleotide sequence ID" value="NZ_JAFMPY010000032.1"/>
</dbReference>